<evidence type="ECO:0000256" key="6">
    <source>
        <dbReference type="SAM" id="MobiDB-lite"/>
    </source>
</evidence>
<feature type="compositionally biased region" description="Low complexity" evidence="6">
    <location>
        <begin position="7"/>
        <end position="25"/>
    </location>
</feature>
<sequence length="625" mass="69426">MADLDAELLALAGGDSSGEESMPSSPKEKSPSPPRSKKQSRESPPTEARKGVAKTVKRTKRRKTYSDDEDEVSSLSQHSESASMSQSDSEADFDPDTDDKPIFPYEKLYYDATDKARIEAKPEIEREEILAQRSEQVERHEQDLTLRRLVAQRAREEAKNAAKNKRKASAADLEDSQRKSTRQRTKVGGGRVGEASSAIEAYKRQREEKNLRDEQRKRGETVRRLASPRDNFSDADAEGESDNDYDDRRYKRRSPSPPKDEPIAELQDIQRARVGRDNFAQVCYTPGFKEVITDCYARVCLGPGRTPGVNEYRLCLIKGFATGKPYAMIGSNGRPFPVDLYIIAAHGKAEKQWSFLECSMQKFTDAEWLRYRSVMANDDLKMPTKAFINSKLDQINRLINHRFTDTDISARIKAQADLTEKITRAGEKADLRERIAEARAEGRDEAAEDLENQLAAIVPMKLAFGTSLDKKETSYVNPEQEKLAELNRRNQRLNAENVRKAQLAEMRQRKAKKTLAPGIDELFEGGSDISRAGTPVNGAGTPKLGPTLAAAAASISRAASPNPLSLAVNSTPRSSTPLASSALKPVLSQGQQQQKKGGLPTIRKAALDDEIIAQMDLGIDLDIDI</sequence>
<keyword evidence="5" id="KW-0175">Coiled coil</keyword>
<dbReference type="AlphaFoldDB" id="W9WN61"/>
<evidence type="ECO:0000313" key="9">
    <source>
        <dbReference type="Proteomes" id="UP000019473"/>
    </source>
</evidence>
<dbReference type="GO" id="GO:0003677">
    <property type="term" value="F:DNA binding"/>
    <property type="evidence" value="ECO:0007669"/>
    <property type="project" value="InterPro"/>
</dbReference>
<dbReference type="HOGENOM" id="CLU_019525_0_0_1"/>
<keyword evidence="2" id="KW-0805">Transcription regulation</keyword>
<dbReference type="SMART" id="SM00719">
    <property type="entry name" value="Plus3"/>
    <property type="match status" value="1"/>
</dbReference>
<evidence type="ECO:0000259" key="7">
    <source>
        <dbReference type="PROSITE" id="PS51360"/>
    </source>
</evidence>
<feature type="compositionally biased region" description="Polar residues" evidence="6">
    <location>
        <begin position="567"/>
        <end position="579"/>
    </location>
</feature>
<dbReference type="EMBL" id="AMGW01000003">
    <property type="protein sequence ID" value="EXJ59834.1"/>
    <property type="molecule type" value="Genomic_DNA"/>
</dbReference>
<comment type="caution">
    <text evidence="8">The sequence shown here is derived from an EMBL/GenBank/DDBJ whole genome shotgun (WGS) entry which is preliminary data.</text>
</comment>
<evidence type="ECO:0000256" key="4">
    <source>
        <dbReference type="ARBA" id="ARBA00023242"/>
    </source>
</evidence>
<feature type="compositionally biased region" description="Basic residues" evidence="6">
    <location>
        <begin position="51"/>
        <end position="63"/>
    </location>
</feature>
<feature type="compositionally biased region" description="Low complexity" evidence="6">
    <location>
        <begin position="73"/>
        <end position="88"/>
    </location>
</feature>
<dbReference type="Proteomes" id="UP000019473">
    <property type="component" value="Unassembled WGS sequence"/>
</dbReference>
<dbReference type="eggNOG" id="KOG2402">
    <property type="taxonomic scope" value="Eukaryota"/>
</dbReference>
<name>W9WN61_9EURO</name>
<dbReference type="Gene3D" id="3.90.70.200">
    <property type="entry name" value="Plus-3 domain"/>
    <property type="match status" value="1"/>
</dbReference>
<dbReference type="GO" id="GO:1990269">
    <property type="term" value="F:RNA polymerase II C-terminal domain phosphoserine binding"/>
    <property type="evidence" value="ECO:0007669"/>
    <property type="project" value="TreeGrafter"/>
</dbReference>
<evidence type="ECO:0000256" key="3">
    <source>
        <dbReference type="ARBA" id="ARBA00023163"/>
    </source>
</evidence>
<dbReference type="RefSeq" id="XP_007756187.1">
    <property type="nucleotide sequence ID" value="XM_007757997.1"/>
</dbReference>
<dbReference type="PANTHER" id="PTHR13115">
    <property type="entry name" value="RNA POLYMERASE-ASSOCIATED PROTEIN RTF1 HOMOLOG"/>
    <property type="match status" value="1"/>
</dbReference>
<dbReference type="FunFam" id="3.90.70.200:FF:000005">
    <property type="entry name" value="Related to Pol II transcription elongation factor"/>
    <property type="match status" value="1"/>
</dbReference>
<dbReference type="PANTHER" id="PTHR13115:SF8">
    <property type="entry name" value="RNA POLYMERASE-ASSOCIATED PROTEIN RTF1 HOMOLOG"/>
    <property type="match status" value="1"/>
</dbReference>
<dbReference type="GeneID" id="19178572"/>
<evidence type="ECO:0000313" key="8">
    <source>
        <dbReference type="EMBL" id="EXJ59834.1"/>
    </source>
</evidence>
<feature type="domain" description="Plus3" evidence="7">
    <location>
        <begin position="263"/>
        <end position="400"/>
    </location>
</feature>
<keyword evidence="4" id="KW-0539">Nucleus</keyword>
<evidence type="ECO:0000256" key="5">
    <source>
        <dbReference type="SAM" id="Coils"/>
    </source>
</evidence>
<comment type="subcellular location">
    <subcellularLocation>
        <location evidence="1">Nucleus</location>
    </subcellularLocation>
</comment>
<dbReference type="OrthoDB" id="166375at2759"/>
<dbReference type="Pfam" id="PF03126">
    <property type="entry name" value="Plus-3"/>
    <property type="match status" value="1"/>
</dbReference>
<evidence type="ECO:0000256" key="2">
    <source>
        <dbReference type="ARBA" id="ARBA00023015"/>
    </source>
</evidence>
<keyword evidence="9" id="KW-1185">Reference proteome</keyword>
<dbReference type="PROSITE" id="PS51360">
    <property type="entry name" value="PLUS3"/>
    <property type="match status" value="1"/>
</dbReference>
<dbReference type="SUPFAM" id="SSF159042">
    <property type="entry name" value="Plus3-like"/>
    <property type="match status" value="1"/>
</dbReference>
<gene>
    <name evidence="8" type="ORF">A1O7_03981</name>
</gene>
<organism evidence="8 9">
    <name type="scientific">Cladophialophora yegresii CBS 114405</name>
    <dbReference type="NCBI Taxonomy" id="1182544"/>
    <lineage>
        <taxon>Eukaryota</taxon>
        <taxon>Fungi</taxon>
        <taxon>Dikarya</taxon>
        <taxon>Ascomycota</taxon>
        <taxon>Pezizomycotina</taxon>
        <taxon>Eurotiomycetes</taxon>
        <taxon>Chaetothyriomycetidae</taxon>
        <taxon>Chaetothyriales</taxon>
        <taxon>Herpotrichiellaceae</taxon>
        <taxon>Cladophialophora</taxon>
    </lineage>
</organism>
<feature type="region of interest" description="Disordered" evidence="6">
    <location>
        <begin position="154"/>
        <end position="264"/>
    </location>
</feature>
<evidence type="ECO:0000256" key="1">
    <source>
        <dbReference type="ARBA" id="ARBA00004123"/>
    </source>
</evidence>
<dbReference type="InterPro" id="IPR036128">
    <property type="entry name" value="Plus3-like_sf"/>
</dbReference>
<feature type="coiled-coil region" evidence="5">
    <location>
        <begin position="476"/>
        <end position="503"/>
    </location>
</feature>
<reference evidence="8 9" key="1">
    <citation type="submission" date="2013-03" db="EMBL/GenBank/DDBJ databases">
        <title>The Genome Sequence of Cladophialophora yegresii CBS 114405.</title>
        <authorList>
            <consortium name="The Broad Institute Genomics Platform"/>
            <person name="Cuomo C."/>
            <person name="de Hoog S."/>
            <person name="Gorbushina A."/>
            <person name="Walker B."/>
            <person name="Young S.K."/>
            <person name="Zeng Q."/>
            <person name="Gargeya S."/>
            <person name="Fitzgerald M."/>
            <person name="Haas B."/>
            <person name="Abouelleil A."/>
            <person name="Allen A.W."/>
            <person name="Alvarado L."/>
            <person name="Arachchi H.M."/>
            <person name="Berlin A.M."/>
            <person name="Chapman S.B."/>
            <person name="Gainer-Dewar J."/>
            <person name="Goldberg J."/>
            <person name="Griggs A."/>
            <person name="Gujja S."/>
            <person name="Hansen M."/>
            <person name="Howarth C."/>
            <person name="Imamovic A."/>
            <person name="Ireland A."/>
            <person name="Larimer J."/>
            <person name="McCowan C."/>
            <person name="Murphy C."/>
            <person name="Pearson M."/>
            <person name="Poon T.W."/>
            <person name="Priest M."/>
            <person name="Roberts A."/>
            <person name="Saif S."/>
            <person name="Shea T."/>
            <person name="Sisk P."/>
            <person name="Sykes S."/>
            <person name="Wortman J."/>
            <person name="Nusbaum C."/>
            <person name="Birren B."/>
        </authorList>
    </citation>
    <scope>NUCLEOTIDE SEQUENCE [LARGE SCALE GENOMIC DNA]</scope>
    <source>
        <strain evidence="8 9">CBS 114405</strain>
    </source>
</reference>
<feature type="compositionally biased region" description="Basic and acidic residues" evidence="6">
    <location>
        <begin position="201"/>
        <end position="223"/>
    </location>
</feature>
<keyword evidence="3" id="KW-0804">Transcription</keyword>
<feature type="region of interest" description="Disordered" evidence="6">
    <location>
        <begin position="560"/>
        <end position="580"/>
    </location>
</feature>
<accession>W9WN61</accession>
<dbReference type="InterPro" id="IPR004343">
    <property type="entry name" value="Plus-3_dom"/>
</dbReference>
<dbReference type="GO" id="GO:0016593">
    <property type="term" value="C:Cdc73/Paf1 complex"/>
    <property type="evidence" value="ECO:0007669"/>
    <property type="project" value="TreeGrafter"/>
</dbReference>
<dbReference type="STRING" id="1182544.W9WN61"/>
<feature type="compositionally biased region" description="Acidic residues" evidence="6">
    <location>
        <begin position="233"/>
        <end position="245"/>
    </location>
</feature>
<proteinExistence type="predicted"/>
<feature type="region of interest" description="Disordered" evidence="6">
    <location>
        <begin position="1"/>
        <end position="105"/>
    </location>
</feature>
<dbReference type="VEuPathDB" id="FungiDB:A1O7_03981"/>
<protein>
    <recommendedName>
        <fullName evidence="7">Plus3 domain-containing protein</fullName>
    </recommendedName>
</protein>